<dbReference type="AlphaFoldDB" id="A0AAD6TX38"/>
<protein>
    <submittedName>
        <fullName evidence="2">Uncharacterized protein</fullName>
    </submittedName>
</protein>
<feature type="region of interest" description="Disordered" evidence="1">
    <location>
        <begin position="1"/>
        <end position="91"/>
    </location>
</feature>
<feature type="compositionally biased region" description="Basic residues" evidence="1">
    <location>
        <begin position="459"/>
        <end position="468"/>
    </location>
</feature>
<feature type="compositionally biased region" description="Acidic residues" evidence="1">
    <location>
        <begin position="63"/>
        <end position="73"/>
    </location>
</feature>
<dbReference type="EMBL" id="JARJCN010000066">
    <property type="protein sequence ID" value="KAJ7078406.1"/>
    <property type="molecule type" value="Genomic_DNA"/>
</dbReference>
<accession>A0AAD6TX38</accession>
<feature type="compositionally biased region" description="Basic and acidic residues" evidence="1">
    <location>
        <begin position="563"/>
        <end position="579"/>
    </location>
</feature>
<dbReference type="Proteomes" id="UP001222325">
    <property type="component" value="Unassembled WGS sequence"/>
</dbReference>
<keyword evidence="3" id="KW-1185">Reference proteome</keyword>
<feature type="compositionally biased region" description="Basic and acidic residues" evidence="1">
    <location>
        <begin position="508"/>
        <end position="519"/>
    </location>
</feature>
<feature type="compositionally biased region" description="Basic residues" evidence="1">
    <location>
        <begin position="436"/>
        <end position="446"/>
    </location>
</feature>
<sequence>MSPGSVAPNPTRDPSSPPPPDATRDPSSSPPPDATRDPSGSPPPNPSRESSSSPPPRRVVDIQLDDGDDTWHDEDDHLAGLETTTHRTRNRGAPVIPLRKRRRVVPGLNVRATARKRKDTAVNKMQGFTADLNAWEVECEERAHLLSKKYGMKIKEVWRRMLSSSSFKQQRAPTLYNGKIGRLVTRMNEGRAVGDCYTMLDVKRMVSKKPSLLDSFTEEEEAEILEEMLEKRKLKKGGVRANNLAAAADAKRTVDRLAEEMTALAERTGMISFTMFSRGHIHDTTVPMTIQSWGALDFCRETLRRDPADIAGLFELWAVNRERGATGVDTLKSMQQEATGIITSGLQAIIRKLNAAMNYENYIPAIVEKHNVGLVGWPAGVDFKRMSKQSSMVSLRKLRDALKSGTCRWKVLTKTERQGLVDQFKAMVDNGEVTQKTRKGSTKHAQRATSGKASEKRRELSRKRKGRRKENARADDGTGEEEEEEEEEEARPRRRKRTAVADEEEDETPHLEPSEEERRQRQRKRLMALVQNAKTKGKRSSAEDRAPSRLTKRKRGEADDSGDEHSVPKKSKSKADKLAKASKSKPLTRVSGKAATSGKGPAKKRKQVEDDPEGDNEERAPPKRMKRKAAEDAGEEQAQPKVPRPQPRPLKKPAAAAPTTGAASSSTPVSAVPAPASAAPAASSSAPADSSSAPAASSSVPANSSSVPANSSSAPAALSSAAAPASSAPASAAPTTRSPVPADSSAPASSALAAKGSAVHARKGVVRGVRGRPPGIRP</sequence>
<gene>
    <name evidence="2" type="ORF">B0H15DRAFT_954537</name>
</gene>
<dbReference type="PANTHER" id="PTHR48125:SF10">
    <property type="entry name" value="OS12G0136300 PROTEIN"/>
    <property type="match status" value="1"/>
</dbReference>
<proteinExistence type="predicted"/>
<evidence type="ECO:0000256" key="1">
    <source>
        <dbReference type="SAM" id="MobiDB-lite"/>
    </source>
</evidence>
<comment type="caution">
    <text evidence="2">The sequence shown here is derived from an EMBL/GenBank/DDBJ whole genome shotgun (WGS) entry which is preliminary data.</text>
</comment>
<evidence type="ECO:0000313" key="3">
    <source>
        <dbReference type="Proteomes" id="UP001222325"/>
    </source>
</evidence>
<name>A0AAD6TX38_9AGAR</name>
<feature type="compositionally biased region" description="Acidic residues" evidence="1">
    <location>
        <begin position="477"/>
        <end position="489"/>
    </location>
</feature>
<reference evidence="2" key="1">
    <citation type="submission" date="2023-03" db="EMBL/GenBank/DDBJ databases">
        <title>Massive genome expansion in bonnet fungi (Mycena s.s.) driven by repeated elements and novel gene families across ecological guilds.</title>
        <authorList>
            <consortium name="Lawrence Berkeley National Laboratory"/>
            <person name="Harder C.B."/>
            <person name="Miyauchi S."/>
            <person name="Viragh M."/>
            <person name="Kuo A."/>
            <person name="Thoen E."/>
            <person name="Andreopoulos B."/>
            <person name="Lu D."/>
            <person name="Skrede I."/>
            <person name="Drula E."/>
            <person name="Henrissat B."/>
            <person name="Morin E."/>
            <person name="Kohler A."/>
            <person name="Barry K."/>
            <person name="LaButti K."/>
            <person name="Morin E."/>
            <person name="Salamov A."/>
            <person name="Lipzen A."/>
            <person name="Mereny Z."/>
            <person name="Hegedus B."/>
            <person name="Baldrian P."/>
            <person name="Stursova M."/>
            <person name="Weitz H."/>
            <person name="Taylor A."/>
            <person name="Grigoriev I.V."/>
            <person name="Nagy L.G."/>
            <person name="Martin F."/>
            <person name="Kauserud H."/>
        </authorList>
    </citation>
    <scope>NUCLEOTIDE SEQUENCE</scope>
    <source>
        <strain evidence="2">CBHHK173m</strain>
    </source>
</reference>
<feature type="compositionally biased region" description="Low complexity" evidence="1">
    <location>
        <begin position="766"/>
        <end position="778"/>
    </location>
</feature>
<dbReference type="PANTHER" id="PTHR48125">
    <property type="entry name" value="LP07818P1"/>
    <property type="match status" value="1"/>
</dbReference>
<organism evidence="2 3">
    <name type="scientific">Mycena belliarum</name>
    <dbReference type="NCBI Taxonomy" id="1033014"/>
    <lineage>
        <taxon>Eukaryota</taxon>
        <taxon>Fungi</taxon>
        <taxon>Dikarya</taxon>
        <taxon>Basidiomycota</taxon>
        <taxon>Agaricomycotina</taxon>
        <taxon>Agaricomycetes</taxon>
        <taxon>Agaricomycetidae</taxon>
        <taxon>Agaricales</taxon>
        <taxon>Marasmiineae</taxon>
        <taxon>Mycenaceae</taxon>
        <taxon>Mycena</taxon>
    </lineage>
</organism>
<evidence type="ECO:0000313" key="2">
    <source>
        <dbReference type="EMBL" id="KAJ7078406.1"/>
    </source>
</evidence>
<feature type="compositionally biased region" description="Low complexity" evidence="1">
    <location>
        <begin position="653"/>
        <end position="758"/>
    </location>
</feature>
<feature type="region of interest" description="Disordered" evidence="1">
    <location>
        <begin position="432"/>
        <end position="778"/>
    </location>
</feature>